<dbReference type="Proteomes" id="UP000636709">
    <property type="component" value="Unassembled WGS sequence"/>
</dbReference>
<evidence type="ECO:0000313" key="3">
    <source>
        <dbReference type="Proteomes" id="UP000636709"/>
    </source>
</evidence>
<gene>
    <name evidence="2" type="ORF">HU200_062814</name>
</gene>
<evidence type="ECO:0000313" key="2">
    <source>
        <dbReference type="EMBL" id="KAF8652481.1"/>
    </source>
</evidence>
<sequence length="1245" mass="134977">MASGTKSDLVSGSPDGHGYFNAQRVPYAAASLERSGSFREGGDGYAMFPSSSSRSATVDSVNLLKSLAVELRTVTVDHKASRLDLKKSISSIFGTTTEDSKSIPSLGRNLPNSIEEIRRMRSNLNDVSNKARERSRAFGGAVTKIDKLCPNIVRKRSRGDGSSNERILSSGGVIPKNVPQSHLNGDDMEVGLQRGEERTKDAGQNRRMRTSMAEMDARNAGPGSIDRISDPGKATNGSSAAPEEEIRGLATGIDGWEKPKMKKKRSAIKADMSLAGVSRSVDVDRESKQGMQHKFSSDGRARLASSPSFRSGTVASGTSKADLLSAQNGLAGRPLNRSDQDSGFHPTNKRERQVVLDKETPSPRTINKPNEDDSGGNITFLPKANGSARGPRSNSGSLLKSSPNIHRLQTSSDGWEHPSGTNKLISAGGSGNPKRTKSTHSLSPPTQWGGQRPQKISRSARKSNLVPIITTDGALVPGSLDSPVNEDSAGLPRRASVNGLQQTKRGDHGLSTGSECDEPVVAEKKLRDKSKRAGELDDVQGSGFQKIAMLGHPSKRNKLSGDEDIGDAARRQGRVGRGFTPTRPGTPVPIDKLENAPTTKQRSVRTVSERNESKSGRPMMKKISERKGNARPRQANSSVQSDSPVQSDDDHEELLAAANAALRSACASPFWQQVEPFFAFLTAEDMAYLSQQIHLPDDSTASRSVEGDEGQKYKGGLEYISQPSTPAASNKDDHIALPNGFGLHQLDNGIGVAWEASCIEPILDQLVHGIGVQGGSSVGQRLIQALIDEDKVESITNNAYISEGYPFDTHEIHFDGGGWKSHSHDYKLEPLMNFEASVRGPNGLMMDSDWKYNGELSHKSGNVMDKAKVWPEFQYSEMCFSDRIIIELSEVGVSIEPVPDLAQSEDEDIDAEICKLESQLHKEVVQKKNLLLKLDGIVRTAKESQWREFSRRAMERLLLRAYERYMAFCGSNVSSSKNVNRAGRHAALSFVKRALARCQNYEEVGTSCFDEPTFKDMFLSATSQRSNLDAASQDNNTTVKSVHMASASDASRASSHLSDLSFTKEDPWTNNVKQRELLLDEVVGSITGGTLKTSGLGTPLVSNTKGKRSERDREGKGHNRDGGRTGRPSSSNAKGERKNKTKPKQKTANISAPSNNPRDPQLPAKITPSNNGKDSTAAPAAARRDDLANASNDAEMPDLSNLELPGMDVDFGGWLNMDDDDGLQDLDLMGLEIPMDDINEINLMI</sequence>
<protein>
    <submittedName>
        <fullName evidence="2">Uncharacterized protein</fullName>
    </submittedName>
</protein>
<proteinExistence type="predicted"/>
<feature type="compositionally biased region" description="Polar residues" evidence="1">
    <location>
        <begin position="596"/>
        <end position="606"/>
    </location>
</feature>
<feature type="compositionally biased region" description="Low complexity" evidence="1">
    <location>
        <begin position="1045"/>
        <end position="1061"/>
    </location>
</feature>
<feature type="compositionally biased region" description="Polar residues" evidence="1">
    <location>
        <begin position="439"/>
        <end position="457"/>
    </location>
</feature>
<dbReference type="PANTHER" id="PTHR31115">
    <property type="entry name" value="OS05G0107300 PROTEIN"/>
    <property type="match status" value="1"/>
</dbReference>
<feature type="compositionally biased region" description="Polar residues" evidence="1">
    <location>
        <begin position="1146"/>
        <end position="1158"/>
    </location>
</feature>
<dbReference type="EMBL" id="JACEFO010002656">
    <property type="protein sequence ID" value="KAF8652481.1"/>
    <property type="molecule type" value="Genomic_DNA"/>
</dbReference>
<dbReference type="AlphaFoldDB" id="A0A835A6D5"/>
<feature type="region of interest" description="Disordered" evidence="1">
    <location>
        <begin position="279"/>
        <end position="520"/>
    </location>
</feature>
<name>A0A835A6D5_9POAL</name>
<feature type="region of interest" description="Disordered" evidence="1">
    <location>
        <begin position="154"/>
        <end position="260"/>
    </location>
</feature>
<keyword evidence="3" id="KW-1185">Reference proteome</keyword>
<feature type="compositionally biased region" description="Basic and acidic residues" evidence="1">
    <location>
        <begin position="194"/>
        <end position="204"/>
    </location>
</feature>
<feature type="region of interest" description="Disordered" evidence="1">
    <location>
        <begin position="1088"/>
        <end position="1182"/>
    </location>
</feature>
<evidence type="ECO:0000256" key="1">
    <source>
        <dbReference type="SAM" id="MobiDB-lite"/>
    </source>
</evidence>
<feature type="region of interest" description="Disordered" evidence="1">
    <location>
        <begin position="1028"/>
        <end position="1064"/>
    </location>
</feature>
<feature type="compositionally biased region" description="Polar residues" evidence="1">
    <location>
        <begin position="1028"/>
        <end position="1040"/>
    </location>
</feature>
<dbReference type="OrthoDB" id="1915143at2759"/>
<reference evidence="2" key="1">
    <citation type="submission" date="2020-07" db="EMBL/GenBank/DDBJ databases">
        <title>Genome sequence and genetic diversity analysis of an under-domesticated orphan crop, white fonio (Digitaria exilis).</title>
        <authorList>
            <person name="Bennetzen J.L."/>
            <person name="Chen S."/>
            <person name="Ma X."/>
            <person name="Wang X."/>
            <person name="Yssel A.E.J."/>
            <person name="Chaluvadi S.R."/>
            <person name="Johnson M."/>
            <person name="Gangashetty P."/>
            <person name="Hamidou F."/>
            <person name="Sanogo M.D."/>
            <person name="Zwaenepoel A."/>
            <person name="Wallace J."/>
            <person name="Van De Peer Y."/>
            <person name="Van Deynze A."/>
        </authorList>
    </citation>
    <scope>NUCLEOTIDE SEQUENCE</scope>
    <source>
        <tissue evidence="2">Leaves</tissue>
    </source>
</reference>
<feature type="compositionally biased region" description="Basic and acidic residues" evidence="1">
    <location>
        <begin position="336"/>
        <end position="361"/>
    </location>
</feature>
<feature type="compositionally biased region" description="Polar residues" evidence="1">
    <location>
        <begin position="305"/>
        <end position="319"/>
    </location>
</feature>
<feature type="compositionally biased region" description="Low complexity" evidence="1">
    <location>
        <begin position="1088"/>
        <end position="1098"/>
    </location>
</feature>
<organism evidence="2 3">
    <name type="scientific">Digitaria exilis</name>
    <dbReference type="NCBI Taxonomy" id="1010633"/>
    <lineage>
        <taxon>Eukaryota</taxon>
        <taxon>Viridiplantae</taxon>
        <taxon>Streptophyta</taxon>
        <taxon>Embryophyta</taxon>
        <taxon>Tracheophyta</taxon>
        <taxon>Spermatophyta</taxon>
        <taxon>Magnoliopsida</taxon>
        <taxon>Liliopsida</taxon>
        <taxon>Poales</taxon>
        <taxon>Poaceae</taxon>
        <taxon>PACMAD clade</taxon>
        <taxon>Panicoideae</taxon>
        <taxon>Panicodae</taxon>
        <taxon>Paniceae</taxon>
        <taxon>Anthephorinae</taxon>
        <taxon>Digitaria</taxon>
    </lineage>
</organism>
<feature type="region of interest" description="Disordered" evidence="1">
    <location>
        <begin position="569"/>
        <end position="650"/>
    </location>
</feature>
<feature type="compositionally biased region" description="Polar residues" evidence="1">
    <location>
        <begin position="392"/>
        <end position="424"/>
    </location>
</feature>
<dbReference type="PANTHER" id="PTHR31115:SF3">
    <property type="entry name" value="EXPRESSED PROTEIN"/>
    <property type="match status" value="1"/>
</dbReference>
<accession>A0A835A6D5</accession>
<feature type="compositionally biased region" description="Low complexity" evidence="1">
    <location>
        <begin position="637"/>
        <end position="646"/>
    </location>
</feature>
<comment type="caution">
    <text evidence="2">The sequence shown here is derived from an EMBL/GenBank/DDBJ whole genome shotgun (WGS) entry which is preliminary data.</text>
</comment>
<feature type="compositionally biased region" description="Basic and acidic residues" evidence="1">
    <location>
        <begin position="1107"/>
        <end position="1124"/>
    </location>
</feature>